<dbReference type="Gene3D" id="3.30.420.10">
    <property type="entry name" value="Ribonuclease H-like superfamily/Ribonuclease H"/>
    <property type="match status" value="1"/>
</dbReference>
<dbReference type="GO" id="GO:0003676">
    <property type="term" value="F:nucleic acid binding"/>
    <property type="evidence" value="ECO:0007669"/>
    <property type="project" value="InterPro"/>
</dbReference>
<dbReference type="EMBL" id="UYJE01009564">
    <property type="protein sequence ID" value="VDI74411.1"/>
    <property type="molecule type" value="Genomic_DNA"/>
</dbReference>
<dbReference type="InterPro" id="IPR036397">
    <property type="entry name" value="RNaseH_sf"/>
</dbReference>
<evidence type="ECO:0000259" key="1">
    <source>
        <dbReference type="PROSITE" id="PS50994"/>
    </source>
</evidence>
<dbReference type="GO" id="GO:0015074">
    <property type="term" value="P:DNA integration"/>
    <property type="evidence" value="ECO:0007669"/>
    <property type="project" value="InterPro"/>
</dbReference>
<comment type="caution">
    <text evidence="2">The sequence shown here is derived from an EMBL/GenBank/DDBJ whole genome shotgun (WGS) entry which is preliminary data.</text>
</comment>
<dbReference type="Pfam" id="PF00665">
    <property type="entry name" value="rve"/>
    <property type="match status" value="1"/>
</dbReference>
<dbReference type="InterPro" id="IPR025995">
    <property type="entry name" value="Tudor-knot"/>
</dbReference>
<reference evidence="2" key="1">
    <citation type="submission" date="2018-11" db="EMBL/GenBank/DDBJ databases">
        <authorList>
            <person name="Alioto T."/>
            <person name="Alioto T."/>
        </authorList>
    </citation>
    <scope>NUCLEOTIDE SEQUENCE</scope>
</reference>
<dbReference type="PROSITE" id="PS50994">
    <property type="entry name" value="INTEGRASE"/>
    <property type="match status" value="1"/>
</dbReference>
<evidence type="ECO:0000313" key="3">
    <source>
        <dbReference type="Proteomes" id="UP000596742"/>
    </source>
</evidence>
<dbReference type="Gene3D" id="2.40.50.40">
    <property type="match status" value="1"/>
</dbReference>
<dbReference type="SUPFAM" id="SSF53098">
    <property type="entry name" value="Ribonuclease H-like"/>
    <property type="match status" value="1"/>
</dbReference>
<feature type="domain" description="Integrase catalytic" evidence="1">
    <location>
        <begin position="73"/>
        <end position="235"/>
    </location>
</feature>
<gene>
    <name evidence="2" type="ORF">MGAL_10B093188</name>
</gene>
<dbReference type="Proteomes" id="UP000596742">
    <property type="component" value="Unassembled WGS sequence"/>
</dbReference>
<dbReference type="PANTHER" id="PTHR46585">
    <property type="entry name" value="INTEGRASE CORE DOMAIN CONTAINING PROTEIN"/>
    <property type="match status" value="1"/>
</dbReference>
<dbReference type="Pfam" id="PF11717">
    <property type="entry name" value="Tudor-knot"/>
    <property type="match status" value="1"/>
</dbReference>
<dbReference type="InterPro" id="IPR012337">
    <property type="entry name" value="RNaseH-like_sf"/>
</dbReference>
<protein>
    <recommendedName>
        <fullName evidence="1">Integrase catalytic domain-containing protein</fullName>
    </recommendedName>
</protein>
<dbReference type="AlphaFoldDB" id="A0A8B6H6N4"/>
<accession>A0A8B6H6N4</accession>
<dbReference type="InterPro" id="IPR001584">
    <property type="entry name" value="Integrase_cat-core"/>
</dbReference>
<proteinExistence type="predicted"/>
<dbReference type="SUPFAM" id="SSF54160">
    <property type="entry name" value="Chromo domain-like"/>
    <property type="match status" value="1"/>
</dbReference>
<dbReference type="OrthoDB" id="6343797at2759"/>
<keyword evidence="3" id="KW-1185">Reference proteome</keyword>
<sequence length="384" mass="46626">MENDDLDEKLRNVYYNTANGGAYLSAEKIYQTLKTSRDGNVPSVYKIRKWMEKIDDYNLQKPVKRRIKRVKIIVSEPYEQYDADLMDVSNIQKYNNKTRFLLVVIDIFTRFLWIYPLKNKFGKTVADAFEKIFKHGKIPLKVSTDAGTEFKNKDLKRVFKKYDIYHHVYLNSDSSKASIAERVNLTFRRMMFRYFTKHRTYSYLNVLQNLVASYNATPHRSLNNTAPKDVNEKNKYDLWAYMYIKTPPKEKRIREKKETLKVQRKRGKQFHFKINDMVRLSHLKKPFQRAYQQQWTSEIFKIYRRFLIHGKIFYKVQDFLDKEVVGNFNYTELQRVKKEADALWFVEKVLKWRRRNGQREGYVKFQDWDKRFCQWIPERDIVDF</sequence>
<dbReference type="CDD" id="cd00024">
    <property type="entry name" value="CD_CSD"/>
    <property type="match status" value="1"/>
</dbReference>
<dbReference type="PANTHER" id="PTHR46585:SF1">
    <property type="entry name" value="CHROMO DOMAIN-CONTAINING PROTEIN"/>
    <property type="match status" value="1"/>
</dbReference>
<dbReference type="InterPro" id="IPR016197">
    <property type="entry name" value="Chromo-like_dom_sf"/>
</dbReference>
<organism evidence="2 3">
    <name type="scientific">Mytilus galloprovincialis</name>
    <name type="common">Mediterranean mussel</name>
    <dbReference type="NCBI Taxonomy" id="29158"/>
    <lineage>
        <taxon>Eukaryota</taxon>
        <taxon>Metazoa</taxon>
        <taxon>Spiralia</taxon>
        <taxon>Lophotrochozoa</taxon>
        <taxon>Mollusca</taxon>
        <taxon>Bivalvia</taxon>
        <taxon>Autobranchia</taxon>
        <taxon>Pteriomorphia</taxon>
        <taxon>Mytilida</taxon>
        <taxon>Mytiloidea</taxon>
        <taxon>Mytilidae</taxon>
        <taxon>Mytilinae</taxon>
        <taxon>Mytilus</taxon>
    </lineage>
</organism>
<evidence type="ECO:0000313" key="2">
    <source>
        <dbReference type="EMBL" id="VDI74411.1"/>
    </source>
</evidence>
<name>A0A8B6H6N4_MYTGA</name>